<dbReference type="PANTHER" id="PTHR46865">
    <property type="entry name" value="OXIDOREDUCTASE-RELATED"/>
    <property type="match status" value="1"/>
</dbReference>
<evidence type="ECO:0000259" key="4">
    <source>
        <dbReference type="Pfam" id="PF01494"/>
    </source>
</evidence>
<evidence type="ECO:0000256" key="1">
    <source>
        <dbReference type="ARBA" id="ARBA00022630"/>
    </source>
</evidence>
<dbReference type="PRINTS" id="PR00420">
    <property type="entry name" value="RNGMNOXGNASE"/>
</dbReference>
<dbReference type="AlphaFoldDB" id="A0A5N6TLI8"/>
<reference evidence="5 6" key="1">
    <citation type="submission" date="2019-04" db="EMBL/GenBank/DDBJ databases">
        <title>Friends and foes A comparative genomics study of 23 Aspergillus species from section Flavi.</title>
        <authorList>
            <consortium name="DOE Joint Genome Institute"/>
            <person name="Kjaerbolling I."/>
            <person name="Vesth T."/>
            <person name="Frisvad J.C."/>
            <person name="Nybo J.L."/>
            <person name="Theobald S."/>
            <person name="Kildgaard S."/>
            <person name="Isbrandt T."/>
            <person name="Kuo A."/>
            <person name="Sato A."/>
            <person name="Lyhne E.K."/>
            <person name="Kogle M.E."/>
            <person name="Wiebenga A."/>
            <person name="Kun R.S."/>
            <person name="Lubbers R.J."/>
            <person name="Makela M.R."/>
            <person name="Barry K."/>
            <person name="Chovatia M."/>
            <person name="Clum A."/>
            <person name="Daum C."/>
            <person name="Haridas S."/>
            <person name="He G."/>
            <person name="LaButti K."/>
            <person name="Lipzen A."/>
            <person name="Mondo S."/>
            <person name="Riley R."/>
            <person name="Salamov A."/>
            <person name="Simmons B.A."/>
            <person name="Magnuson J.K."/>
            <person name="Henrissat B."/>
            <person name="Mortensen U.H."/>
            <person name="Larsen T.O."/>
            <person name="Devries R.P."/>
            <person name="Grigoriev I.V."/>
            <person name="Machida M."/>
            <person name="Baker S.E."/>
            <person name="Andersen M.R."/>
        </authorList>
    </citation>
    <scope>NUCLEOTIDE SEQUENCE [LARGE SCALE GENOMIC DNA]</scope>
    <source>
        <strain evidence="5 6">IBT 18842</strain>
    </source>
</reference>
<accession>A0A5N6TLI8</accession>
<gene>
    <name evidence="5" type="ORF">BDV25DRAFT_42880</name>
</gene>
<keyword evidence="3" id="KW-0560">Oxidoreductase</keyword>
<dbReference type="InterPro" id="IPR051704">
    <property type="entry name" value="FAD_aromatic-hydroxylase"/>
</dbReference>
<protein>
    <recommendedName>
        <fullName evidence="4">FAD-binding domain-containing protein</fullName>
    </recommendedName>
</protein>
<evidence type="ECO:0000256" key="3">
    <source>
        <dbReference type="ARBA" id="ARBA00023002"/>
    </source>
</evidence>
<dbReference type="Gene3D" id="3.30.9.10">
    <property type="entry name" value="D-Amino Acid Oxidase, subunit A, domain 2"/>
    <property type="match status" value="1"/>
</dbReference>
<evidence type="ECO:0000313" key="5">
    <source>
        <dbReference type="EMBL" id="KAE8146979.1"/>
    </source>
</evidence>
<dbReference type="SUPFAM" id="SSF51905">
    <property type="entry name" value="FAD/NAD(P)-binding domain"/>
    <property type="match status" value="1"/>
</dbReference>
<evidence type="ECO:0000256" key="2">
    <source>
        <dbReference type="ARBA" id="ARBA00022827"/>
    </source>
</evidence>
<dbReference type="InterPro" id="IPR002938">
    <property type="entry name" value="FAD-bd"/>
</dbReference>
<keyword evidence="1" id="KW-0285">Flavoprotein</keyword>
<organism evidence="5 6">
    <name type="scientific">Aspergillus avenaceus</name>
    <dbReference type="NCBI Taxonomy" id="36643"/>
    <lineage>
        <taxon>Eukaryota</taxon>
        <taxon>Fungi</taxon>
        <taxon>Dikarya</taxon>
        <taxon>Ascomycota</taxon>
        <taxon>Pezizomycotina</taxon>
        <taxon>Eurotiomycetes</taxon>
        <taxon>Eurotiomycetidae</taxon>
        <taxon>Eurotiales</taxon>
        <taxon>Aspergillaceae</taxon>
        <taxon>Aspergillus</taxon>
        <taxon>Aspergillus subgen. Circumdati</taxon>
    </lineage>
</organism>
<evidence type="ECO:0000313" key="6">
    <source>
        <dbReference type="Proteomes" id="UP000325780"/>
    </source>
</evidence>
<proteinExistence type="predicted"/>
<dbReference type="Gene3D" id="3.50.50.60">
    <property type="entry name" value="FAD/NAD(P)-binding domain"/>
    <property type="match status" value="1"/>
</dbReference>
<dbReference type="OrthoDB" id="655030at2759"/>
<dbReference type="EMBL" id="ML742232">
    <property type="protein sequence ID" value="KAE8146979.1"/>
    <property type="molecule type" value="Genomic_DNA"/>
</dbReference>
<dbReference type="GO" id="GO:0071949">
    <property type="term" value="F:FAD binding"/>
    <property type="evidence" value="ECO:0007669"/>
    <property type="project" value="InterPro"/>
</dbReference>
<dbReference type="GO" id="GO:0016491">
    <property type="term" value="F:oxidoreductase activity"/>
    <property type="evidence" value="ECO:0007669"/>
    <property type="project" value="UniProtKB-KW"/>
</dbReference>
<keyword evidence="2" id="KW-0274">FAD</keyword>
<dbReference type="Pfam" id="PF01494">
    <property type="entry name" value="FAD_binding_3"/>
    <property type="match status" value="1"/>
</dbReference>
<feature type="domain" description="FAD-binding" evidence="4">
    <location>
        <begin position="5"/>
        <end position="331"/>
    </location>
</feature>
<dbReference type="InterPro" id="IPR036188">
    <property type="entry name" value="FAD/NAD-bd_sf"/>
</dbReference>
<name>A0A5N6TLI8_ASPAV</name>
<dbReference type="Proteomes" id="UP000325780">
    <property type="component" value="Unassembled WGS sequence"/>
</dbReference>
<dbReference type="PANTHER" id="PTHR46865:SF7">
    <property type="entry name" value="MONOOXYGENASE, PUTATIVE (AFU_ORTHOLOGUE AFUA_8G07040)-RELATED"/>
    <property type="match status" value="1"/>
</dbReference>
<keyword evidence="6" id="KW-1185">Reference proteome</keyword>
<sequence>MPNLTILISGAGITGNALAFWRNKIGHRVTVVERSPKLRESGLQVDLREPGITVMKRMGLEEAFRAKSVPEQGMEFVDHSGRRKAYFAANRSGLGMQAFVTEYEIMRGDLCRLLYDATDGRGTYMFGAFVQSFTQDQSGVDVLFSTGQRDRFDLLIGADGQGSHTRKMMLGPNVPDPFHPLGVHIGYFTIPQSIRSGEAYNVTIYIAPGRRFLGTRRHSPDDIQAYLACRTDSERLTDVRGDVEEEKAALTEIFRGAGWETERILKGLEASDDFYCERLGVVRLDSWSSGRVVLVGDAAYCPSATTGMGTTSGLAGAYVLAGEISTYCSGEDTMHGGLHLALKGYDDVFRPFMDRVQRGIEKGSTYWDKIPAASWQIAILNFVLGLAAFLRLDVFAQFFLCENVRWKLPDYPRLVQESK</sequence>